<evidence type="ECO:0000313" key="7">
    <source>
        <dbReference type="EMBL" id="AEG58443.1"/>
    </source>
</evidence>
<proteinExistence type="inferred from homology"/>
<dbReference type="Gene3D" id="3.40.50.1980">
    <property type="entry name" value="Nitrogenase molybdenum iron protein domain"/>
    <property type="match status" value="2"/>
</dbReference>
<reference evidence="8" key="1">
    <citation type="submission" date="2011-05" db="EMBL/GenBank/DDBJ databases">
        <title>Complete sequence of Desulfotomaculum ruminis DSM 2154.</title>
        <authorList>
            <person name="Lucas S."/>
            <person name="Copeland A."/>
            <person name="Lapidus A."/>
            <person name="Cheng J.-F."/>
            <person name="Goodwin L."/>
            <person name="Pitluck S."/>
            <person name="Lu M."/>
            <person name="Detter J.C."/>
            <person name="Han C."/>
            <person name="Tapia R."/>
            <person name="Land M."/>
            <person name="Hauser L."/>
            <person name="Kyrpides N."/>
            <person name="Ivanova N."/>
            <person name="Mikhailova N."/>
            <person name="Pagani I."/>
            <person name="Stams A.J.M."/>
            <person name="Plugge C.M."/>
            <person name="Muyzer G."/>
            <person name="Kuever J."/>
            <person name="Parshina S.N."/>
            <person name="Ivanova A.E."/>
            <person name="Nazina T.N."/>
            <person name="Brambilla E."/>
            <person name="Spring S."/>
            <person name="Klenk H.-P."/>
            <person name="Woyke T."/>
        </authorList>
    </citation>
    <scope>NUCLEOTIDE SEQUENCE [LARGE SCALE GENOMIC DNA]</scope>
    <source>
        <strain evidence="8">ATCC 23193 / DSM 2154 / NCIB 8452 / DL</strain>
    </source>
</reference>
<dbReference type="GO" id="GO:0030313">
    <property type="term" value="C:cell envelope"/>
    <property type="evidence" value="ECO:0007669"/>
    <property type="project" value="UniProtKB-SubCell"/>
</dbReference>
<dbReference type="PRINTS" id="PR00690">
    <property type="entry name" value="ADHESNFAMILY"/>
</dbReference>
<evidence type="ECO:0000313" key="8">
    <source>
        <dbReference type="Proteomes" id="UP000009234"/>
    </source>
</evidence>
<dbReference type="eggNOG" id="COG0803">
    <property type="taxonomic scope" value="Bacteria"/>
</dbReference>
<reference evidence="7 8" key="2">
    <citation type="journal article" date="2012" name="Stand. Genomic Sci.">
        <title>Complete genome sequence of the sulfate-reducing firmicute Desulfotomaculum ruminis type strain (DL(T)).</title>
        <authorList>
            <person name="Spring S."/>
            <person name="Visser M."/>
            <person name="Lu M."/>
            <person name="Copeland A."/>
            <person name="Lapidus A."/>
            <person name="Lucas S."/>
            <person name="Cheng J.F."/>
            <person name="Han C."/>
            <person name="Tapia R."/>
            <person name="Goodwin L.A."/>
            <person name="Pitluck S."/>
            <person name="Ivanova N."/>
            <person name="Land M."/>
            <person name="Hauser L."/>
            <person name="Larimer F."/>
            <person name="Rohde M."/>
            <person name="Goker M."/>
            <person name="Detter J.C."/>
            <person name="Kyrpides N.C."/>
            <person name="Woyke T."/>
            <person name="Schaap P.J."/>
            <person name="Plugge C.M."/>
            <person name="Muyzer G."/>
            <person name="Kuever J."/>
            <person name="Pereira I.A."/>
            <person name="Parshina S.N."/>
            <person name="Bernier-Latmani R."/>
            <person name="Stams A.J."/>
            <person name="Klenk H.P."/>
        </authorList>
    </citation>
    <scope>NUCLEOTIDE SEQUENCE [LARGE SCALE GENOMIC DNA]</scope>
    <source>
        <strain evidence="8">ATCC 23193 / DSM 2154 / NCIB 8452 / DL</strain>
    </source>
</reference>
<comment type="similarity">
    <text evidence="5">Belongs to the bacterial solute-binding protein 9 family.</text>
</comment>
<dbReference type="RefSeq" id="WP_013840225.1">
    <property type="nucleotide sequence ID" value="NC_015589.1"/>
</dbReference>
<dbReference type="PROSITE" id="PS51257">
    <property type="entry name" value="PROKAR_LIPOPROTEIN"/>
    <property type="match status" value="1"/>
</dbReference>
<keyword evidence="3" id="KW-0479">Metal-binding</keyword>
<dbReference type="Pfam" id="PF01297">
    <property type="entry name" value="ZnuA"/>
    <property type="match status" value="1"/>
</dbReference>
<dbReference type="GO" id="GO:0007155">
    <property type="term" value="P:cell adhesion"/>
    <property type="evidence" value="ECO:0007669"/>
    <property type="project" value="InterPro"/>
</dbReference>
<keyword evidence="4 6" id="KW-0732">Signal</keyword>
<dbReference type="OrthoDB" id="9810636at2"/>
<keyword evidence="2 5" id="KW-0813">Transport</keyword>
<name>F6DMN5_DESRL</name>
<dbReference type="PANTHER" id="PTHR42953:SF1">
    <property type="entry name" value="METAL-BINDING PROTEIN HI_0362-RELATED"/>
    <property type="match status" value="1"/>
</dbReference>
<dbReference type="PANTHER" id="PTHR42953">
    <property type="entry name" value="HIGH-AFFINITY ZINC UPTAKE SYSTEM PROTEIN ZNUA-RELATED"/>
    <property type="match status" value="1"/>
</dbReference>
<dbReference type="HOGENOM" id="CLU_016838_1_1_9"/>
<dbReference type="Proteomes" id="UP000009234">
    <property type="component" value="Chromosome"/>
</dbReference>
<dbReference type="InterPro" id="IPR006127">
    <property type="entry name" value="ZnuA-like"/>
</dbReference>
<keyword evidence="8" id="KW-1185">Reference proteome</keyword>
<evidence type="ECO:0000256" key="2">
    <source>
        <dbReference type="ARBA" id="ARBA00022448"/>
    </source>
</evidence>
<dbReference type="GO" id="GO:0030001">
    <property type="term" value="P:metal ion transport"/>
    <property type="evidence" value="ECO:0007669"/>
    <property type="project" value="InterPro"/>
</dbReference>
<dbReference type="InterPro" id="IPR050492">
    <property type="entry name" value="Bact_metal-bind_prot9"/>
</dbReference>
<dbReference type="AlphaFoldDB" id="F6DMN5"/>
<feature type="chain" id="PRO_5003339007" evidence="6">
    <location>
        <begin position="26"/>
        <end position="313"/>
    </location>
</feature>
<dbReference type="InterPro" id="IPR006128">
    <property type="entry name" value="Lipoprotein_PsaA-like"/>
</dbReference>
<accession>F6DMN5</accession>
<evidence type="ECO:0000256" key="1">
    <source>
        <dbReference type="ARBA" id="ARBA00004196"/>
    </source>
</evidence>
<dbReference type="EMBL" id="CP002780">
    <property type="protein sequence ID" value="AEG58443.1"/>
    <property type="molecule type" value="Genomic_DNA"/>
</dbReference>
<protein>
    <submittedName>
        <fullName evidence="7">Periplasmic solute binding protein</fullName>
    </submittedName>
</protein>
<dbReference type="GO" id="GO:0046872">
    <property type="term" value="F:metal ion binding"/>
    <property type="evidence" value="ECO:0007669"/>
    <property type="project" value="UniProtKB-KW"/>
</dbReference>
<gene>
    <name evidence="7" type="ordered locus">Desru_0143</name>
</gene>
<comment type="subcellular location">
    <subcellularLocation>
        <location evidence="1">Cell envelope</location>
    </subcellularLocation>
</comment>
<dbReference type="PRINTS" id="PR00691">
    <property type="entry name" value="ADHESINB"/>
</dbReference>
<organism evidence="7 8">
    <name type="scientific">Desulforamulus ruminis (strain ATCC 23193 / DSM 2154 / NCIMB 8452 / DL)</name>
    <name type="common">Desulfotomaculum ruminis</name>
    <dbReference type="NCBI Taxonomy" id="696281"/>
    <lineage>
        <taxon>Bacteria</taxon>
        <taxon>Bacillati</taxon>
        <taxon>Bacillota</taxon>
        <taxon>Clostridia</taxon>
        <taxon>Eubacteriales</taxon>
        <taxon>Peptococcaceae</taxon>
        <taxon>Desulforamulus</taxon>
    </lineage>
</organism>
<dbReference type="STRING" id="696281.Desru_0143"/>
<dbReference type="KEGG" id="dru:Desru_0143"/>
<dbReference type="InterPro" id="IPR006129">
    <property type="entry name" value="AdhesinB"/>
</dbReference>
<evidence type="ECO:0000256" key="6">
    <source>
        <dbReference type="SAM" id="SignalP"/>
    </source>
</evidence>
<dbReference type="SUPFAM" id="SSF53807">
    <property type="entry name" value="Helical backbone' metal receptor"/>
    <property type="match status" value="1"/>
</dbReference>
<evidence type="ECO:0000256" key="5">
    <source>
        <dbReference type="RuleBase" id="RU003512"/>
    </source>
</evidence>
<evidence type="ECO:0000256" key="4">
    <source>
        <dbReference type="ARBA" id="ARBA00022729"/>
    </source>
</evidence>
<sequence>MNQKMKVLFGIMLGLVLLITGCSQPATKPDSEKDTLNVVATTTMLADLSDIIGAEHVSVSGLMGPGIDPHLYQASAGDMTLMQQSDIVVYNGLHLEGKMGEVFESLDGKGHAVICIEDGLDKSKLLEWDGGGGPLHDPHIWFDVALWKDAAKIVADGLSKADPDHASDYEANLEDYIKELDEADTYIRERASEVPEEQRVLVTAHDAFNYFGKAYGFEVRGLQGISTDAEAGTADVSALADFIVERQIKAIFVESSVSPKTIRALQAAVKAKDFDVAIGGELYSDSLGGEGSGAESYILTVKANIDTIVDALK</sequence>
<feature type="signal peptide" evidence="6">
    <location>
        <begin position="1"/>
        <end position="25"/>
    </location>
</feature>
<evidence type="ECO:0000256" key="3">
    <source>
        <dbReference type="ARBA" id="ARBA00022723"/>
    </source>
</evidence>